<dbReference type="PANTHER" id="PTHR11941">
    <property type="entry name" value="ENOYL-COA HYDRATASE-RELATED"/>
    <property type="match status" value="1"/>
</dbReference>
<evidence type="ECO:0000256" key="3">
    <source>
        <dbReference type="RuleBase" id="RU003707"/>
    </source>
</evidence>
<proteinExistence type="inferred from homology"/>
<dbReference type="RefSeq" id="WP_125277088.1">
    <property type="nucleotide sequence ID" value="NZ_CP078017.1"/>
</dbReference>
<dbReference type="SUPFAM" id="SSF52096">
    <property type="entry name" value="ClpP/crotonase"/>
    <property type="match status" value="1"/>
</dbReference>
<dbReference type="GeneID" id="96867739"/>
<gene>
    <name evidence="4" type="ORF">MTR80_02325</name>
</gene>
<protein>
    <submittedName>
        <fullName evidence="4">Crotonase/enoyl-CoA hydratase family protein</fullName>
    </submittedName>
</protein>
<dbReference type="InterPro" id="IPR018376">
    <property type="entry name" value="Enoyl-CoA_hyd/isom_CS"/>
</dbReference>
<evidence type="ECO:0000313" key="5">
    <source>
        <dbReference type="Proteomes" id="UP000831759"/>
    </source>
</evidence>
<keyword evidence="5" id="KW-1185">Reference proteome</keyword>
<dbReference type="Proteomes" id="UP000831759">
    <property type="component" value="Chromosome"/>
</dbReference>
<dbReference type="PROSITE" id="PS00166">
    <property type="entry name" value="ENOYL_COA_HYDRATASE"/>
    <property type="match status" value="1"/>
</dbReference>
<dbReference type="InterPro" id="IPR001753">
    <property type="entry name" value="Enoyl-CoA_hydra/iso"/>
</dbReference>
<evidence type="ECO:0000256" key="1">
    <source>
        <dbReference type="ARBA" id="ARBA00005254"/>
    </source>
</evidence>
<dbReference type="NCBIfam" id="NF006013">
    <property type="entry name" value="PRK08150.1"/>
    <property type="match status" value="1"/>
</dbReference>
<reference evidence="4 5" key="1">
    <citation type="journal article" date="2022" name="Int. J. Syst. Evol. Microbiol.">
        <title>Characterization of Alcaligenes aquatilis as a novel member of heterotrophic nitrifier-aerobic denitrifier and its performance in treating piggery wastewater.</title>
        <authorList>
            <person name="Cao X."/>
            <person name="Zhao B."/>
            <person name="Wu Y."/>
            <person name="Huang J."/>
            <person name="Wang H."/>
            <person name="Sun X."/>
            <person name="Li S."/>
        </authorList>
    </citation>
    <scope>NUCLEOTIDE SEQUENCE [LARGE SCALE GENOMIC DNA]</scope>
    <source>
        <strain evidence="4 5">AS1</strain>
    </source>
</reference>
<keyword evidence="2" id="KW-0456">Lyase</keyword>
<dbReference type="CDD" id="cd06558">
    <property type="entry name" value="crotonase-like"/>
    <property type="match status" value="1"/>
</dbReference>
<dbReference type="Gene3D" id="1.10.12.10">
    <property type="entry name" value="Lyase 2-enoyl-coa Hydratase, Chain A, domain 2"/>
    <property type="match status" value="1"/>
</dbReference>
<dbReference type="InterPro" id="IPR014748">
    <property type="entry name" value="Enoyl-CoA_hydra_C"/>
</dbReference>
<dbReference type="PANTHER" id="PTHR11941:SF54">
    <property type="entry name" value="ENOYL-COA HYDRATASE, MITOCHONDRIAL"/>
    <property type="match status" value="1"/>
</dbReference>
<sequence length="256" mass="27836">MEDFEYLTVQREGAVLLVGLNRPEKRNAMSLAVMHELRRVFSTIGSEIGAAVLYSTSKHFCAGLDLGEVRNQSVIDCVHFFREWHDTFELIQYGKVPVVAAMSGAAIGGGLEIATACHIRVVDETAFFSLPEGMRGLYVGVGGSVRLPRLAGLSLMTDMMLTGRSVYAEESLARGIAQYLTPVGEALSKAKELAKTIASNLPMTNYAITHVLPRITDQSQQDGLLTEALIAAVVQSDPETSTRLADFLDKKKNKVS</sequence>
<dbReference type="Pfam" id="PF00378">
    <property type="entry name" value="ECH_1"/>
    <property type="match status" value="1"/>
</dbReference>
<name>A0ABY4NHN9_9BURK</name>
<evidence type="ECO:0000256" key="2">
    <source>
        <dbReference type="ARBA" id="ARBA00023239"/>
    </source>
</evidence>
<accession>A0ABY4NHN9</accession>
<organism evidence="4 5">
    <name type="scientific">Alcaligenes aquatilis</name>
    <dbReference type="NCBI Taxonomy" id="323284"/>
    <lineage>
        <taxon>Bacteria</taxon>
        <taxon>Pseudomonadati</taxon>
        <taxon>Pseudomonadota</taxon>
        <taxon>Betaproteobacteria</taxon>
        <taxon>Burkholderiales</taxon>
        <taxon>Alcaligenaceae</taxon>
        <taxon>Alcaligenes</taxon>
    </lineage>
</organism>
<dbReference type="Gene3D" id="3.90.226.10">
    <property type="entry name" value="2-enoyl-CoA Hydratase, Chain A, domain 1"/>
    <property type="match status" value="1"/>
</dbReference>
<dbReference type="EMBL" id="CP094619">
    <property type="protein sequence ID" value="UQN36580.1"/>
    <property type="molecule type" value="Genomic_DNA"/>
</dbReference>
<comment type="similarity">
    <text evidence="1 3">Belongs to the enoyl-CoA hydratase/isomerase family.</text>
</comment>
<dbReference type="InterPro" id="IPR029045">
    <property type="entry name" value="ClpP/crotonase-like_dom_sf"/>
</dbReference>
<evidence type="ECO:0000313" key="4">
    <source>
        <dbReference type="EMBL" id="UQN36580.1"/>
    </source>
</evidence>